<dbReference type="PANTHER" id="PTHR22872">
    <property type="entry name" value="BTK-BINDING PROTEIN-RELATED"/>
    <property type="match status" value="1"/>
</dbReference>
<feature type="domain" description="BTB" evidence="5">
    <location>
        <begin position="557"/>
        <end position="619"/>
    </location>
</feature>
<feature type="compositionally biased region" description="Polar residues" evidence="4">
    <location>
        <begin position="1060"/>
        <end position="1072"/>
    </location>
</feature>
<dbReference type="SMART" id="SM00225">
    <property type="entry name" value="BTB"/>
    <property type="match status" value="2"/>
</dbReference>
<accession>A0A8J6LH88</accession>
<dbReference type="InterPro" id="IPR051625">
    <property type="entry name" value="Signaling_Regulatory_Domain"/>
</dbReference>
<gene>
    <name evidence="6" type="ORF">GEV33_000167</name>
</gene>
<organism evidence="6 7">
    <name type="scientific">Tenebrio molitor</name>
    <name type="common">Yellow mealworm beetle</name>
    <dbReference type="NCBI Taxonomy" id="7067"/>
    <lineage>
        <taxon>Eukaryota</taxon>
        <taxon>Metazoa</taxon>
        <taxon>Ecdysozoa</taxon>
        <taxon>Arthropoda</taxon>
        <taxon>Hexapoda</taxon>
        <taxon>Insecta</taxon>
        <taxon>Pterygota</taxon>
        <taxon>Neoptera</taxon>
        <taxon>Endopterygota</taxon>
        <taxon>Coleoptera</taxon>
        <taxon>Polyphaga</taxon>
        <taxon>Cucujiformia</taxon>
        <taxon>Tenebrionidae</taxon>
        <taxon>Tenebrio</taxon>
    </lineage>
</organism>
<dbReference type="EMBL" id="JABDTM020000717">
    <property type="protein sequence ID" value="KAH0822624.1"/>
    <property type="molecule type" value="Genomic_DNA"/>
</dbReference>
<dbReference type="InterPro" id="IPR011333">
    <property type="entry name" value="SKP1/BTB/POZ_sf"/>
</dbReference>
<dbReference type="Gene3D" id="3.30.710.10">
    <property type="entry name" value="Potassium Channel Kv1.1, Chain A"/>
    <property type="match status" value="2"/>
</dbReference>
<dbReference type="PROSITE" id="PS50012">
    <property type="entry name" value="RCC1_3"/>
    <property type="match status" value="3"/>
</dbReference>
<evidence type="ECO:0000256" key="3">
    <source>
        <dbReference type="PROSITE-ProRule" id="PRU00235"/>
    </source>
</evidence>
<evidence type="ECO:0000259" key="5">
    <source>
        <dbReference type="PROSITE" id="PS50097"/>
    </source>
</evidence>
<proteinExistence type="predicted"/>
<keyword evidence="2" id="KW-0040">ANK repeat</keyword>
<comment type="caution">
    <text evidence="6">The sequence shown here is derived from an EMBL/GenBank/DDBJ whole genome shotgun (WGS) entry which is preliminary data.</text>
</comment>
<dbReference type="Proteomes" id="UP000719412">
    <property type="component" value="Unassembled WGS sequence"/>
</dbReference>
<dbReference type="Pfam" id="PF00415">
    <property type="entry name" value="RCC1"/>
    <property type="match status" value="2"/>
</dbReference>
<protein>
    <recommendedName>
        <fullName evidence="5">BTB domain-containing protein</fullName>
    </recommendedName>
</protein>
<feature type="repeat" description="ANK" evidence="2">
    <location>
        <begin position="89"/>
        <end position="121"/>
    </location>
</feature>
<dbReference type="Pfam" id="PF12796">
    <property type="entry name" value="Ank_2"/>
    <property type="match status" value="1"/>
</dbReference>
<dbReference type="SUPFAM" id="SSF48403">
    <property type="entry name" value="Ankyrin repeat"/>
    <property type="match status" value="1"/>
</dbReference>
<dbReference type="InterPro" id="IPR009091">
    <property type="entry name" value="RCC1/BLIP-II"/>
</dbReference>
<keyword evidence="7" id="KW-1185">Reference proteome</keyword>
<dbReference type="SUPFAM" id="SSF50985">
    <property type="entry name" value="RCC1/BLIP-II"/>
    <property type="match status" value="1"/>
</dbReference>
<dbReference type="PANTHER" id="PTHR22872:SF2">
    <property type="entry name" value="INHIBITOR OF BRUTON TYROSINE KINASE"/>
    <property type="match status" value="1"/>
</dbReference>
<reference evidence="6" key="1">
    <citation type="journal article" date="2020" name="J Insects Food Feed">
        <title>The yellow mealworm (Tenebrio molitor) genome: a resource for the emerging insects as food and feed industry.</title>
        <authorList>
            <person name="Eriksson T."/>
            <person name="Andere A."/>
            <person name="Kelstrup H."/>
            <person name="Emery V."/>
            <person name="Picard C."/>
        </authorList>
    </citation>
    <scope>NUCLEOTIDE SEQUENCE</scope>
    <source>
        <strain evidence="6">Stoneville</strain>
        <tissue evidence="6">Whole head</tissue>
    </source>
</reference>
<dbReference type="InterPro" id="IPR002110">
    <property type="entry name" value="Ankyrin_rpt"/>
</dbReference>
<feature type="domain" description="BTB" evidence="5">
    <location>
        <begin position="730"/>
        <end position="797"/>
    </location>
</feature>
<evidence type="ECO:0000256" key="2">
    <source>
        <dbReference type="PROSITE-ProRule" id="PRU00023"/>
    </source>
</evidence>
<dbReference type="InterPro" id="IPR036770">
    <property type="entry name" value="Ankyrin_rpt-contain_sf"/>
</dbReference>
<dbReference type="SUPFAM" id="SSF54695">
    <property type="entry name" value="POZ domain"/>
    <property type="match status" value="2"/>
</dbReference>
<dbReference type="CDD" id="cd18500">
    <property type="entry name" value="BACK_IBtk"/>
    <property type="match status" value="1"/>
</dbReference>
<feature type="repeat" description="RCC1" evidence="3">
    <location>
        <begin position="143"/>
        <end position="196"/>
    </location>
</feature>
<dbReference type="AlphaFoldDB" id="A0A8J6LH88"/>
<feature type="region of interest" description="Disordered" evidence="4">
    <location>
        <begin position="1052"/>
        <end position="1097"/>
    </location>
</feature>
<dbReference type="PROSITE" id="PS50088">
    <property type="entry name" value="ANK_REPEAT"/>
    <property type="match status" value="2"/>
</dbReference>
<name>A0A8J6LH88_TENMO</name>
<dbReference type="PROSITE" id="PS50297">
    <property type="entry name" value="ANK_REP_REGION"/>
    <property type="match status" value="2"/>
</dbReference>
<evidence type="ECO:0000256" key="1">
    <source>
        <dbReference type="ARBA" id="ARBA00022737"/>
    </source>
</evidence>
<dbReference type="SMART" id="SM00248">
    <property type="entry name" value="ANK"/>
    <property type="match status" value="2"/>
</dbReference>
<dbReference type="InterPro" id="IPR000408">
    <property type="entry name" value="Reg_chr_condens"/>
</dbReference>
<dbReference type="Gene3D" id="1.25.40.20">
    <property type="entry name" value="Ankyrin repeat-containing domain"/>
    <property type="match status" value="1"/>
</dbReference>
<feature type="repeat" description="ANK" evidence="2">
    <location>
        <begin position="54"/>
        <end position="87"/>
    </location>
</feature>
<keyword evidence="1" id="KW-0677">Repeat</keyword>
<reference evidence="6" key="2">
    <citation type="submission" date="2021-08" db="EMBL/GenBank/DDBJ databases">
        <authorList>
            <person name="Eriksson T."/>
        </authorList>
    </citation>
    <scope>NUCLEOTIDE SEQUENCE</scope>
    <source>
        <strain evidence="6">Stoneville</strain>
        <tissue evidence="6">Whole head</tissue>
    </source>
</reference>
<evidence type="ECO:0000256" key="4">
    <source>
        <dbReference type="SAM" id="MobiDB-lite"/>
    </source>
</evidence>
<evidence type="ECO:0000313" key="6">
    <source>
        <dbReference type="EMBL" id="KAH0822624.1"/>
    </source>
</evidence>
<dbReference type="Pfam" id="PF00651">
    <property type="entry name" value="BTB"/>
    <property type="match status" value="2"/>
</dbReference>
<dbReference type="PROSITE" id="PS50097">
    <property type="entry name" value="BTB"/>
    <property type="match status" value="2"/>
</dbReference>
<evidence type="ECO:0000313" key="7">
    <source>
        <dbReference type="Proteomes" id="UP000719412"/>
    </source>
</evidence>
<feature type="repeat" description="RCC1" evidence="3">
    <location>
        <begin position="254"/>
        <end position="305"/>
    </location>
</feature>
<dbReference type="InterPro" id="IPR000210">
    <property type="entry name" value="BTB/POZ_dom"/>
</dbReference>
<feature type="repeat" description="RCC1" evidence="3">
    <location>
        <begin position="197"/>
        <end position="253"/>
    </location>
</feature>
<sequence length="1170" mass="131838">MGLEETPDCTDRCRSTQHGDIITAAISRRSVSDFDLCSYLNYICTCCESVKDSVGRTALHVAASCGRVNLVRWLVQNRHANINAKDDESGFTALHRSIFYGKINVAVELMKLGANTTLLDSNSLTLLDHAMMDGFVPESTNSGELYVWGSNCNNSLGPQQSRSTPELLDIFHKMYPEELICKVVVEKFHSMIVTSLGKVFSCGHGQGGRLGLGTQQTVIIPEMVNFPETNHGEPITCTDVAISRDHSVFLCSDGNLYSCGVNTHRVLGLSPPPAQVLVPTQLKHLSQEVKYVCAGQYHSVAWGPECLYTWGLNAGQLGHKMRTDDKYISTPKAVRILNFSETQIVAVDSSDGAISVCTKKGDIYVLHEYQCRKIASRQLNVIQVSIFGGKLNTSLGKDLTGEPNRELKVVALTNTGNLLLWQESDSQLCRCIYPLSRPIIVRQLSINNNGLLFVTKDGEAFQGFIRPRKKRTANIEKSDKSAFHKFLEREDCISVKLSKFPRIHRAIAITSDVKGHDFCVIQAPPYKRFHAPEIIDSEMKQNMGALLEECHENDDLHDVVFQVDHRYFPAHRYVVASKSSHFEKLLNDEEKVVVLDGYNSLIFEQFLSYVYTGDCDLLKCGECSDKFKSLCERLKETGEEVESEQVDGKLSAFEVYNNKTKTNQKQDNKQNKIRNPVRMLHEMAKKLGCADLCAILSNYDMQKFVIKKKTKKEVAMRPLQFDKMALSELCDVTVKCADGKEVRAHKCILAAQSDYFNNLFSTRWRGTETTTVTLPCSRSIVEALLEYLYTDTLSYLNNKEQDHLFKLVILADQLFITRLKEQCEYLLFRCLTLKNCVQFLSYASIYNAEKLKFCCLKFIVSNIAPLLELRMFDELDEALLKELSDFYFEEKSEICCRVITPYSTAPLEEEIVSVSSAYPVSLLEVEKVVQKSGQKRRSRTHKSSLDASQKSLKEDVCDDNVIQFPDSPSDVSCDVHHVVPNRLRAIKLAEEKIECEDYSGEFTKLVSKNSGDGDVLGTSFEEFPLLNSPPTSSCHPKSHKFETKHKIIKMSQKQRKRLSSESNVETPISESPKNPWKIANDVGSPPSPGTSLSDIMSSEKKQKENLVKIKSKLLIYTQVRLQQIEDKAIEDLIKFYNAENVTDEFITVERVNMGAVAAPVWVQGNKKLES</sequence>
<dbReference type="Gene3D" id="2.130.10.30">
    <property type="entry name" value="Regulator of chromosome condensation 1/beta-lactamase-inhibitor protein II"/>
    <property type="match status" value="1"/>
</dbReference>